<keyword evidence="12" id="KW-0460">Magnesium</keyword>
<comment type="subcellular location">
    <subcellularLocation>
        <location evidence="2">Mitochondrion inner membrane</location>
        <topology evidence="2">Peripheral membrane protein</topology>
        <orientation evidence="2">Matrix side</orientation>
    </subcellularLocation>
</comment>
<proteinExistence type="inferred from homology"/>
<name>A0A367YGY7_9ASCO</name>
<keyword evidence="8" id="KW-0444">Lipid biosynthesis</keyword>
<comment type="caution">
    <text evidence="19">The sequence shown here is derived from an EMBL/GenBank/DDBJ whole genome shotgun (WGS) entry which is preliminary data.</text>
</comment>
<evidence type="ECO:0000256" key="3">
    <source>
        <dbReference type="ARBA" id="ARBA00005119"/>
    </source>
</evidence>
<reference evidence="19 20" key="1">
    <citation type="submission" date="2018-06" db="EMBL/GenBank/DDBJ databases">
        <title>Whole genome sequencing of Candida tropicalis (genome annotated by CSBL at Korea University).</title>
        <authorList>
            <person name="Ahn J."/>
        </authorList>
    </citation>
    <scope>NUCLEOTIDE SEQUENCE [LARGE SCALE GENOMIC DNA]</scope>
    <source>
        <strain evidence="19 20">ATCC 20962</strain>
    </source>
</reference>
<evidence type="ECO:0000313" key="19">
    <source>
        <dbReference type="EMBL" id="RCK65146.1"/>
    </source>
</evidence>
<protein>
    <recommendedName>
        <fullName evidence="7">Phosphatidate cytidylyltransferase, mitochondrial</fullName>
        <ecNumber evidence="6">2.7.7.41</ecNumber>
    </recommendedName>
    <alternativeName>
        <fullName evidence="18">CDP-diacylglycerol synthase</fullName>
    </alternativeName>
</protein>
<keyword evidence="11" id="KW-0999">Mitochondrion inner membrane</keyword>
<evidence type="ECO:0000256" key="6">
    <source>
        <dbReference type="ARBA" id="ARBA00012487"/>
    </source>
</evidence>
<keyword evidence="20" id="KW-1185">Reference proteome</keyword>
<evidence type="ECO:0000256" key="10">
    <source>
        <dbReference type="ARBA" id="ARBA00022695"/>
    </source>
</evidence>
<evidence type="ECO:0000256" key="12">
    <source>
        <dbReference type="ARBA" id="ARBA00022842"/>
    </source>
</evidence>
<dbReference type="STRING" id="5486.A0A367YGY7"/>
<accession>A0A367YGY7</accession>
<dbReference type="Proteomes" id="UP000253472">
    <property type="component" value="Unassembled WGS sequence"/>
</dbReference>
<evidence type="ECO:0000256" key="14">
    <source>
        <dbReference type="ARBA" id="ARBA00023128"/>
    </source>
</evidence>
<evidence type="ECO:0000256" key="15">
    <source>
        <dbReference type="ARBA" id="ARBA00023136"/>
    </source>
</evidence>
<dbReference type="InterPro" id="IPR015222">
    <property type="entry name" value="Tam41"/>
</dbReference>
<comment type="pathway">
    <text evidence="4">Lipid metabolism.</text>
</comment>
<evidence type="ECO:0000256" key="5">
    <source>
        <dbReference type="ARBA" id="ARBA00005458"/>
    </source>
</evidence>
<evidence type="ECO:0000256" key="16">
    <source>
        <dbReference type="ARBA" id="ARBA00023209"/>
    </source>
</evidence>
<dbReference type="EMBL" id="QLNQ01000021">
    <property type="protein sequence ID" value="RCK65146.1"/>
    <property type="molecule type" value="Genomic_DNA"/>
</dbReference>
<gene>
    <name evidence="19" type="primary">tam41</name>
    <name evidence="19" type="ORF">Cantr_00560</name>
</gene>
<dbReference type="PANTHER" id="PTHR13619:SF0">
    <property type="entry name" value="PHOSPHATIDATE CYTIDYLYLTRANSFERASE, MITOCHONDRIAL"/>
    <property type="match status" value="1"/>
</dbReference>
<dbReference type="AlphaFoldDB" id="A0A367YGY7"/>
<evidence type="ECO:0000256" key="17">
    <source>
        <dbReference type="ARBA" id="ARBA00023264"/>
    </source>
</evidence>
<dbReference type="GO" id="GO:0005743">
    <property type="term" value="C:mitochondrial inner membrane"/>
    <property type="evidence" value="ECO:0007669"/>
    <property type="project" value="UniProtKB-SubCell"/>
</dbReference>
<keyword evidence="15" id="KW-0472">Membrane</keyword>
<comment type="cofactor">
    <cofactor evidence="1">
        <name>Mg(2+)</name>
        <dbReference type="ChEBI" id="CHEBI:18420"/>
    </cofactor>
</comment>
<dbReference type="OrthoDB" id="341477at2759"/>
<evidence type="ECO:0000256" key="9">
    <source>
        <dbReference type="ARBA" id="ARBA00022679"/>
    </source>
</evidence>
<dbReference type="EC" id="2.7.7.41" evidence="6"/>
<dbReference type="PANTHER" id="PTHR13619">
    <property type="entry name" value="PHOSPHATIDATE CYTIDYLYLTRANSFERASE, MITOCHONDRIAL"/>
    <property type="match status" value="1"/>
</dbReference>
<keyword evidence="17" id="KW-1208">Phospholipid metabolism</keyword>
<evidence type="ECO:0000256" key="13">
    <source>
        <dbReference type="ARBA" id="ARBA00023098"/>
    </source>
</evidence>
<keyword evidence="14" id="KW-0496">Mitochondrion</keyword>
<evidence type="ECO:0000256" key="4">
    <source>
        <dbReference type="ARBA" id="ARBA00005189"/>
    </source>
</evidence>
<dbReference type="GO" id="GO:0004605">
    <property type="term" value="F:phosphatidate cytidylyltransferase activity"/>
    <property type="evidence" value="ECO:0007669"/>
    <property type="project" value="UniProtKB-EC"/>
</dbReference>
<dbReference type="UniPathway" id="UPA00557">
    <property type="reaction ID" value="UER00614"/>
</dbReference>
<sequence>MIKRCSVQILRYRTDYSGSVLLINWLHTQSSAPSPDSSSSSSSDATLSKSIPSISLFDNLQEPRVRETTTTTTTVFVPLTTPYSDKYYQPIITQGAKGFDKLIIPRDFRADNQELSKEDEVSVNQEQLQGIVKSFDASIDVSIGYGSGILPQDGYEQEGKQVDNSKQLDFIFVVKDTAEFHKVNVHQNPTHYSNKSLTIINKIQGKDGIYFNPFINVNDKLIKYGVVSKKSALLDLSDWHSLYFAGRLQKPVNFVIDNDPMLKFLNQYNLKNAMTIAIFLIDAQEFTERELYEQITRLSYLGDFRMYIGGENPNKAKNIVSKQFHHFKKLYEPILKHFIHKNYLIILDNDAVNRTFKTNLNPNSRIKLISCLPLKFRQQLYGRYFEKSIKEIVKDEKLGVNLTKIISRTIIISSIKQGIRGFLTAGLWNSIKYALAKQMKFWNGKKG</sequence>
<comment type="pathway">
    <text evidence="3">Phospholipid metabolism; CDP-diacylglycerol biosynthesis; CDP-diacylglycerol from sn-glycerol 3-phosphate: step 3/3.</text>
</comment>
<keyword evidence="9 19" id="KW-0808">Transferase</keyword>
<keyword evidence="16" id="KW-0594">Phospholipid biosynthesis</keyword>
<evidence type="ECO:0000256" key="2">
    <source>
        <dbReference type="ARBA" id="ARBA00004443"/>
    </source>
</evidence>
<dbReference type="PIRSF" id="PIRSF028840">
    <property type="entry name" value="Mmp37"/>
    <property type="match status" value="1"/>
</dbReference>
<keyword evidence="13" id="KW-0443">Lipid metabolism</keyword>
<evidence type="ECO:0000256" key="7">
    <source>
        <dbReference type="ARBA" id="ARBA00018337"/>
    </source>
</evidence>
<evidence type="ECO:0000313" key="20">
    <source>
        <dbReference type="Proteomes" id="UP000253472"/>
    </source>
</evidence>
<evidence type="ECO:0000256" key="18">
    <source>
        <dbReference type="ARBA" id="ARBA00029893"/>
    </source>
</evidence>
<evidence type="ECO:0000256" key="11">
    <source>
        <dbReference type="ARBA" id="ARBA00022792"/>
    </source>
</evidence>
<dbReference type="GO" id="GO:0032049">
    <property type="term" value="P:cardiolipin biosynthetic process"/>
    <property type="evidence" value="ECO:0007669"/>
    <property type="project" value="InterPro"/>
</dbReference>
<organism evidence="19 20">
    <name type="scientific">Candida viswanathii</name>
    <dbReference type="NCBI Taxonomy" id="5486"/>
    <lineage>
        <taxon>Eukaryota</taxon>
        <taxon>Fungi</taxon>
        <taxon>Dikarya</taxon>
        <taxon>Ascomycota</taxon>
        <taxon>Saccharomycotina</taxon>
        <taxon>Pichiomycetes</taxon>
        <taxon>Debaryomycetaceae</taxon>
        <taxon>Candida/Lodderomyces clade</taxon>
        <taxon>Candida</taxon>
    </lineage>
</organism>
<keyword evidence="10 19" id="KW-0548">Nucleotidyltransferase</keyword>
<comment type="similarity">
    <text evidence="5">Belongs to the TAM41 family.</text>
</comment>
<dbReference type="GO" id="GO:0016024">
    <property type="term" value="P:CDP-diacylglycerol biosynthetic process"/>
    <property type="evidence" value="ECO:0007669"/>
    <property type="project" value="UniProtKB-UniPathway"/>
</dbReference>
<evidence type="ECO:0000256" key="8">
    <source>
        <dbReference type="ARBA" id="ARBA00022516"/>
    </source>
</evidence>
<dbReference type="Pfam" id="PF09139">
    <property type="entry name" value="Tam41_Mmp37"/>
    <property type="match status" value="1"/>
</dbReference>
<evidence type="ECO:0000256" key="1">
    <source>
        <dbReference type="ARBA" id="ARBA00001946"/>
    </source>
</evidence>